<dbReference type="Gene3D" id="3.30.420.10">
    <property type="entry name" value="Ribonuclease H-like superfamily/Ribonuclease H"/>
    <property type="match status" value="1"/>
</dbReference>
<dbReference type="Pfam" id="PF00929">
    <property type="entry name" value="RNase_T"/>
    <property type="match status" value="1"/>
</dbReference>
<name>A0A430FS46_9BIFI</name>
<dbReference type="SUPFAM" id="SSF53098">
    <property type="entry name" value="Ribonuclease H-like"/>
    <property type="match status" value="1"/>
</dbReference>
<dbReference type="GO" id="GO:0008408">
    <property type="term" value="F:3'-5' exonuclease activity"/>
    <property type="evidence" value="ECO:0007669"/>
    <property type="project" value="TreeGrafter"/>
</dbReference>
<organism evidence="3 4">
    <name type="scientific">Bifidobacterium dolichotidis</name>
    <dbReference type="NCBI Taxonomy" id="2306976"/>
    <lineage>
        <taxon>Bacteria</taxon>
        <taxon>Bacillati</taxon>
        <taxon>Actinomycetota</taxon>
        <taxon>Actinomycetes</taxon>
        <taxon>Bifidobacteriales</taxon>
        <taxon>Bifidobacteriaceae</taxon>
        <taxon>Bifidobacterium</taxon>
    </lineage>
</organism>
<dbReference type="InterPro" id="IPR036397">
    <property type="entry name" value="RNaseH_sf"/>
</dbReference>
<evidence type="ECO:0000313" key="3">
    <source>
        <dbReference type="EMBL" id="RSX55706.1"/>
    </source>
</evidence>
<feature type="domain" description="Exonuclease" evidence="2">
    <location>
        <begin position="49"/>
        <end position="214"/>
    </location>
</feature>
<dbReference type="PANTHER" id="PTHR30231:SF41">
    <property type="entry name" value="DNA POLYMERASE III SUBUNIT EPSILON"/>
    <property type="match status" value="1"/>
</dbReference>
<reference evidence="3 4" key="1">
    <citation type="submission" date="2018-09" db="EMBL/GenBank/DDBJ databases">
        <title>Characterization of the phylogenetic diversity of five novel species belonging to the genus Bifidobacterium.</title>
        <authorList>
            <person name="Lugli G.A."/>
            <person name="Duranti S."/>
            <person name="Milani C."/>
        </authorList>
    </citation>
    <scope>NUCLEOTIDE SEQUENCE [LARGE SCALE GENOMIC DNA]</scope>
    <source>
        <strain evidence="3 4">2036B</strain>
    </source>
</reference>
<keyword evidence="1" id="KW-0540">Nuclease</keyword>
<dbReference type="InterPro" id="IPR012337">
    <property type="entry name" value="RNaseH-like_sf"/>
</dbReference>
<keyword evidence="1" id="KW-0378">Hydrolase</keyword>
<dbReference type="SMART" id="SM00479">
    <property type="entry name" value="EXOIII"/>
    <property type="match status" value="1"/>
</dbReference>
<dbReference type="InterPro" id="IPR013520">
    <property type="entry name" value="Ribonucl_H"/>
</dbReference>
<proteinExistence type="predicted"/>
<evidence type="ECO:0000259" key="2">
    <source>
        <dbReference type="SMART" id="SM00479"/>
    </source>
</evidence>
<sequence>MFSKMKQKLQRWKTGAKFANNYSNTLNTKNKHWNSRELRKFIRKAKHATSVVIDTETIGTDDSLEIIEFGAILRKNHETIYEYDQLIQPHMAVPNAITLLTGIEPLDLLYMPQAHQVIPQIIKAIEPLTIIGHNIAYDLNALRIVGRRLNIEPNFEHRDDTLTISRSLFPDSPSHTLQTVMQLLGIERSQQHRAIDDARDTLECYELMANEGANVSISQETIQEIEKQRDITRARKTQIFFKGAYLDQSDTTPKNQAPDGQQIITVECGLDINGEEHFQPLLSSYGYDAWLYVWVEEGIIDTGKNAGYPTYWVSLDGNRIGHITKYQMERHYGQIPSTGAVMLAHIRNHVKDKEKGIYQIRVQFPYPDEPVELIRDETYVKKVQDTVSPRFQTAAAAVPVKVTTVPVQDRVEQRVFANTKPHKKVLSTRGEVIEVTVNSHELGAYENNTWLWMIARPTDKGFTLRLSGALIAEIAHAPIQSIDPSGCVVAVHLSKEEDVYALQVCV</sequence>
<keyword evidence="1" id="KW-0269">Exonuclease</keyword>
<dbReference type="GO" id="GO:0045004">
    <property type="term" value="P:DNA replication proofreading"/>
    <property type="evidence" value="ECO:0007669"/>
    <property type="project" value="TreeGrafter"/>
</dbReference>
<dbReference type="GO" id="GO:0003676">
    <property type="term" value="F:nucleic acid binding"/>
    <property type="evidence" value="ECO:0007669"/>
    <property type="project" value="InterPro"/>
</dbReference>
<dbReference type="GO" id="GO:0005829">
    <property type="term" value="C:cytosol"/>
    <property type="evidence" value="ECO:0007669"/>
    <property type="project" value="TreeGrafter"/>
</dbReference>
<evidence type="ECO:0000256" key="1">
    <source>
        <dbReference type="ARBA" id="ARBA00022839"/>
    </source>
</evidence>
<protein>
    <submittedName>
        <fullName evidence="3">DNA polymerase III subunit epsilon</fullName>
    </submittedName>
</protein>
<accession>A0A430FS46</accession>
<dbReference type="FunFam" id="3.30.420.10:FF:000045">
    <property type="entry name" value="3'-5' exonuclease DinG"/>
    <property type="match status" value="1"/>
</dbReference>
<keyword evidence="4" id="KW-1185">Reference proteome</keyword>
<dbReference type="PANTHER" id="PTHR30231">
    <property type="entry name" value="DNA POLYMERASE III SUBUNIT EPSILON"/>
    <property type="match status" value="1"/>
</dbReference>
<evidence type="ECO:0000313" key="4">
    <source>
        <dbReference type="Proteomes" id="UP000287609"/>
    </source>
</evidence>
<dbReference type="EMBL" id="QXGM01000001">
    <property type="protein sequence ID" value="RSX55706.1"/>
    <property type="molecule type" value="Genomic_DNA"/>
</dbReference>
<dbReference type="Proteomes" id="UP000287609">
    <property type="component" value="Unassembled WGS sequence"/>
</dbReference>
<dbReference type="CDD" id="cd06127">
    <property type="entry name" value="DEDDh"/>
    <property type="match status" value="1"/>
</dbReference>
<dbReference type="AlphaFoldDB" id="A0A430FS46"/>
<gene>
    <name evidence="3" type="ORF">D2E26_0269</name>
</gene>
<comment type="caution">
    <text evidence="3">The sequence shown here is derived from an EMBL/GenBank/DDBJ whole genome shotgun (WGS) entry which is preliminary data.</text>
</comment>